<feature type="region of interest" description="Disordered" evidence="2">
    <location>
        <begin position="1"/>
        <end position="24"/>
    </location>
</feature>
<name>A0A066XPA0_COLSU</name>
<gene>
    <name evidence="3" type="ORF">CSUB01_09085</name>
</gene>
<dbReference type="eggNOG" id="ENOG502S3XI">
    <property type="taxonomic scope" value="Eukaryota"/>
</dbReference>
<dbReference type="Proteomes" id="UP000027238">
    <property type="component" value="Unassembled WGS sequence"/>
</dbReference>
<accession>A0A066XPA0</accession>
<dbReference type="EMBL" id="JMSE01000506">
    <property type="protein sequence ID" value="KDN69509.1"/>
    <property type="molecule type" value="Genomic_DNA"/>
</dbReference>
<feature type="compositionally biased region" description="Polar residues" evidence="2">
    <location>
        <begin position="1"/>
        <end position="12"/>
    </location>
</feature>
<proteinExistence type="predicted"/>
<dbReference type="OMA" id="SGEKWQN"/>
<sequence>MSDSSCGGSTPFKSLIEHGSHDRSLHQDRFVDAPRVQQGFRSTGSAPSAQAQANFGAFLGSDSSGQTGSATLLTYGTPITRTFPALQTPQIPGTQHVHRLSPGPAGSGVRASNTADAAAMYTPHQQNYAINSPAPTPSWAQDFTRFSGVVSNAGNPPSGFLATRYRSSILPAFAQNMMPIQSGPFLLRPVGDNAVNNAVSAEADFDHEMGRWMATHGDGRMEHVDAVMEQIAQELEQQQEQQYNTTEQPFSIDLGASVDTATVSPQSAALNTTEHTRINLVTGTVNQRTNDGQSLFNTENAAVPSNMNHLQQVPDMSQLNLHEASGPIAPEPVEHAQSQTEISEAARQILQSVQHEKGEKWKNSQFLLLMKDFRDGNKDIVNNEILETTAGGERMTTN</sequence>
<comment type="caution">
    <text evidence="3">The sequence shown here is derived from an EMBL/GenBank/DDBJ whole genome shotgun (WGS) entry which is preliminary data.</text>
</comment>
<reference evidence="4" key="1">
    <citation type="journal article" date="2014" name="Genome Announc.">
        <title>Draft genome sequence of Colletotrichum sublineola, a destructive pathogen of cultivated sorghum.</title>
        <authorList>
            <person name="Baroncelli R."/>
            <person name="Sanz-Martin J.M."/>
            <person name="Rech G.E."/>
            <person name="Sukno S.A."/>
            <person name="Thon M.R."/>
        </authorList>
    </citation>
    <scope>NUCLEOTIDE SEQUENCE [LARGE SCALE GENOMIC DNA]</scope>
    <source>
        <strain evidence="4">TX430BB</strain>
    </source>
</reference>
<dbReference type="AlphaFoldDB" id="A0A066XPA0"/>
<evidence type="ECO:0000256" key="1">
    <source>
        <dbReference type="SAM" id="Coils"/>
    </source>
</evidence>
<evidence type="ECO:0000313" key="4">
    <source>
        <dbReference type="Proteomes" id="UP000027238"/>
    </source>
</evidence>
<protein>
    <recommendedName>
        <fullName evidence="5">Peroxin 20</fullName>
    </recommendedName>
</protein>
<feature type="compositionally biased region" description="Basic and acidic residues" evidence="2">
    <location>
        <begin position="15"/>
        <end position="24"/>
    </location>
</feature>
<evidence type="ECO:0008006" key="5">
    <source>
        <dbReference type="Google" id="ProtNLM"/>
    </source>
</evidence>
<keyword evidence="4" id="KW-1185">Reference proteome</keyword>
<feature type="coiled-coil region" evidence="1">
    <location>
        <begin position="221"/>
        <end position="248"/>
    </location>
</feature>
<keyword evidence="1" id="KW-0175">Coiled coil</keyword>
<organism evidence="3 4">
    <name type="scientific">Colletotrichum sublineola</name>
    <name type="common">Sorghum anthracnose fungus</name>
    <dbReference type="NCBI Taxonomy" id="1173701"/>
    <lineage>
        <taxon>Eukaryota</taxon>
        <taxon>Fungi</taxon>
        <taxon>Dikarya</taxon>
        <taxon>Ascomycota</taxon>
        <taxon>Pezizomycotina</taxon>
        <taxon>Sordariomycetes</taxon>
        <taxon>Hypocreomycetidae</taxon>
        <taxon>Glomerellales</taxon>
        <taxon>Glomerellaceae</taxon>
        <taxon>Colletotrichum</taxon>
        <taxon>Colletotrichum graminicola species complex</taxon>
    </lineage>
</organism>
<evidence type="ECO:0000313" key="3">
    <source>
        <dbReference type="EMBL" id="KDN69509.1"/>
    </source>
</evidence>
<dbReference type="HOGENOM" id="CLU_042939_0_0_1"/>
<evidence type="ECO:0000256" key="2">
    <source>
        <dbReference type="SAM" id="MobiDB-lite"/>
    </source>
</evidence>
<dbReference type="OrthoDB" id="5407351at2759"/>
<dbReference type="STRING" id="1173701.A0A066XPA0"/>